<sequence length="284" mass="30752">MEPHHAWVRASIGTVRMSSDDLHAQELAAMDEYDFEPMEISMDDDGDSMFTGVVEALHVDEVEASAAAAMHIVHAKMSAAAADKGAWVLVHPCTSFLQANFMVAEEALSGVGEELLWLLQRISSGFDIVKARAAWEPREDDAWSVGVPSARRFCRASASSAGASTPHGLSCVVVVRESRPQLVLRVSSVGRICQPICTVGSLFGIAAEVDRAEEALSGTGEELLWLLRRISGSFDIVKAHAAREPREDDAQSMGVPSARRFCRASASSAGRETSYPVYDVFERI</sequence>
<name>A0A843UGH9_COLES</name>
<evidence type="ECO:0000313" key="1">
    <source>
        <dbReference type="EMBL" id="MQL85052.1"/>
    </source>
</evidence>
<dbReference type="AlphaFoldDB" id="A0A843UGH9"/>
<gene>
    <name evidence="1" type="ORF">Taro_017565</name>
</gene>
<reference evidence="1" key="1">
    <citation type="submission" date="2017-07" db="EMBL/GenBank/DDBJ databases">
        <title>Taro Niue Genome Assembly and Annotation.</title>
        <authorList>
            <person name="Atibalentja N."/>
            <person name="Keating K."/>
            <person name="Fields C.J."/>
        </authorList>
    </citation>
    <scope>NUCLEOTIDE SEQUENCE</scope>
    <source>
        <strain evidence="1">Niue_2</strain>
        <tissue evidence="1">Leaf</tissue>
    </source>
</reference>
<accession>A0A843UGH9</accession>
<keyword evidence="2" id="KW-1185">Reference proteome</keyword>
<proteinExistence type="predicted"/>
<protein>
    <submittedName>
        <fullName evidence="1">Uncharacterized protein</fullName>
    </submittedName>
</protein>
<comment type="caution">
    <text evidence="1">The sequence shown here is derived from an EMBL/GenBank/DDBJ whole genome shotgun (WGS) entry which is preliminary data.</text>
</comment>
<evidence type="ECO:0000313" key="2">
    <source>
        <dbReference type="Proteomes" id="UP000652761"/>
    </source>
</evidence>
<organism evidence="1 2">
    <name type="scientific">Colocasia esculenta</name>
    <name type="common">Wild taro</name>
    <name type="synonym">Arum esculentum</name>
    <dbReference type="NCBI Taxonomy" id="4460"/>
    <lineage>
        <taxon>Eukaryota</taxon>
        <taxon>Viridiplantae</taxon>
        <taxon>Streptophyta</taxon>
        <taxon>Embryophyta</taxon>
        <taxon>Tracheophyta</taxon>
        <taxon>Spermatophyta</taxon>
        <taxon>Magnoliopsida</taxon>
        <taxon>Liliopsida</taxon>
        <taxon>Araceae</taxon>
        <taxon>Aroideae</taxon>
        <taxon>Colocasieae</taxon>
        <taxon>Colocasia</taxon>
    </lineage>
</organism>
<dbReference type="Proteomes" id="UP000652761">
    <property type="component" value="Unassembled WGS sequence"/>
</dbReference>
<dbReference type="EMBL" id="NMUH01000804">
    <property type="protein sequence ID" value="MQL85052.1"/>
    <property type="molecule type" value="Genomic_DNA"/>
</dbReference>